<dbReference type="InterPro" id="IPR044068">
    <property type="entry name" value="CB"/>
</dbReference>
<dbReference type="PROSITE" id="PS51900">
    <property type="entry name" value="CB"/>
    <property type="match status" value="1"/>
</dbReference>
<keyword evidence="2 3" id="KW-0238">DNA-binding</keyword>
<evidence type="ECO:0000313" key="6">
    <source>
        <dbReference type="Proteomes" id="UP000013909"/>
    </source>
</evidence>
<protein>
    <recommendedName>
        <fullName evidence="4">Core-binding (CB) domain-containing protein</fullName>
    </recommendedName>
</protein>
<evidence type="ECO:0000313" key="5">
    <source>
        <dbReference type="EMBL" id="EON79278.1"/>
    </source>
</evidence>
<feature type="domain" description="Core-binding (CB)" evidence="4">
    <location>
        <begin position="1"/>
        <end position="74"/>
    </location>
</feature>
<comment type="caution">
    <text evidence="5">The sequence shown here is derived from an EMBL/GenBank/DDBJ whole genome shotgun (WGS) entry which is preliminary data.</text>
</comment>
<reference evidence="5 6" key="1">
    <citation type="submission" date="2013-02" db="EMBL/GenBank/DDBJ databases">
        <title>A novel strain isolated from Lonar lake, Maharashtra, India.</title>
        <authorList>
            <person name="Singh A."/>
        </authorList>
    </citation>
    <scope>NUCLEOTIDE SEQUENCE [LARGE SCALE GENOMIC DNA]</scope>
    <source>
        <strain evidence="5 6">AK24</strain>
    </source>
</reference>
<proteinExistence type="predicted"/>
<gene>
    <name evidence="5" type="ORF">ADIS_0283</name>
</gene>
<evidence type="ECO:0000259" key="4">
    <source>
        <dbReference type="PROSITE" id="PS51900"/>
    </source>
</evidence>
<dbReference type="RefSeq" id="WP_010852435.1">
    <property type="nucleotide sequence ID" value="NZ_AQHR01000010.1"/>
</dbReference>
<keyword evidence="1" id="KW-0229">DNA integration</keyword>
<evidence type="ECO:0000256" key="1">
    <source>
        <dbReference type="ARBA" id="ARBA00022908"/>
    </source>
</evidence>
<dbReference type="STRING" id="1232681.ADIS_0283"/>
<dbReference type="Pfam" id="PF13495">
    <property type="entry name" value="Phage_int_SAM_4"/>
    <property type="match status" value="1"/>
</dbReference>
<dbReference type="Proteomes" id="UP000013909">
    <property type="component" value="Unassembled WGS sequence"/>
</dbReference>
<dbReference type="EMBL" id="AQHR01000010">
    <property type="protein sequence ID" value="EON79278.1"/>
    <property type="molecule type" value="Genomic_DNA"/>
</dbReference>
<dbReference type="AlphaFoldDB" id="R7ZZ06"/>
<dbReference type="GO" id="GO:0003677">
    <property type="term" value="F:DNA binding"/>
    <property type="evidence" value="ECO:0007669"/>
    <property type="project" value="UniProtKB-UniRule"/>
</dbReference>
<evidence type="ECO:0000256" key="3">
    <source>
        <dbReference type="PROSITE-ProRule" id="PRU01248"/>
    </source>
</evidence>
<accession>R7ZZ06</accession>
<keyword evidence="6" id="KW-1185">Reference proteome</keyword>
<organism evidence="5 6">
    <name type="scientific">Lunatimonas lonarensis</name>
    <dbReference type="NCBI Taxonomy" id="1232681"/>
    <lineage>
        <taxon>Bacteria</taxon>
        <taxon>Pseudomonadati</taxon>
        <taxon>Bacteroidota</taxon>
        <taxon>Cytophagia</taxon>
        <taxon>Cytophagales</taxon>
        <taxon>Cyclobacteriaceae</taxon>
    </lineage>
</organism>
<dbReference type="GO" id="GO:0015074">
    <property type="term" value="P:DNA integration"/>
    <property type="evidence" value="ECO:0007669"/>
    <property type="project" value="UniProtKB-KW"/>
</dbReference>
<dbReference type="Gene3D" id="1.10.150.130">
    <property type="match status" value="1"/>
</dbReference>
<dbReference type="InterPro" id="IPR004107">
    <property type="entry name" value="Integrase_SAM-like_N"/>
</dbReference>
<dbReference type="InterPro" id="IPR010998">
    <property type="entry name" value="Integrase_recombinase_N"/>
</dbReference>
<evidence type="ECO:0000256" key="2">
    <source>
        <dbReference type="ARBA" id="ARBA00023125"/>
    </source>
</evidence>
<sequence length="77" mass="8802">MYQEMQIRNYSPRSIENYISQVASVSGHFGKSPEKISISELKEYLFHKVETKNLSASSVNQTISAFKILFTDVLGRE</sequence>
<name>R7ZZ06_9BACT</name>